<evidence type="ECO:0000256" key="1">
    <source>
        <dbReference type="SAM" id="MobiDB-lite"/>
    </source>
</evidence>
<dbReference type="AlphaFoldDB" id="A0A7J6PUB0"/>
<protein>
    <submittedName>
        <fullName evidence="2">Uncharacterized protein</fullName>
    </submittedName>
</protein>
<feature type="region of interest" description="Disordered" evidence="1">
    <location>
        <begin position="1"/>
        <end position="36"/>
    </location>
</feature>
<reference evidence="2 3" key="1">
    <citation type="submission" date="2020-04" db="EMBL/GenBank/DDBJ databases">
        <title>Perkinsus olseni comparative genomics.</title>
        <authorList>
            <person name="Bogema D.R."/>
        </authorList>
    </citation>
    <scope>NUCLEOTIDE SEQUENCE [LARGE SCALE GENOMIC DNA]</scope>
    <source>
        <strain evidence="2">ATCC PRA-205</strain>
    </source>
</reference>
<feature type="compositionally biased region" description="Polar residues" evidence="1">
    <location>
        <begin position="292"/>
        <end position="303"/>
    </location>
</feature>
<feature type="region of interest" description="Disordered" evidence="1">
    <location>
        <begin position="250"/>
        <end position="324"/>
    </location>
</feature>
<organism evidence="2 3">
    <name type="scientific">Perkinsus olseni</name>
    <name type="common">Perkinsus atlanticus</name>
    <dbReference type="NCBI Taxonomy" id="32597"/>
    <lineage>
        <taxon>Eukaryota</taxon>
        <taxon>Sar</taxon>
        <taxon>Alveolata</taxon>
        <taxon>Perkinsozoa</taxon>
        <taxon>Perkinsea</taxon>
        <taxon>Perkinsida</taxon>
        <taxon>Perkinsidae</taxon>
        <taxon>Perkinsus</taxon>
    </lineage>
</organism>
<dbReference type="EMBL" id="JABANM010034734">
    <property type="protein sequence ID" value="KAF4699160.1"/>
    <property type="molecule type" value="Genomic_DNA"/>
</dbReference>
<evidence type="ECO:0000313" key="2">
    <source>
        <dbReference type="EMBL" id="KAF4699160.1"/>
    </source>
</evidence>
<evidence type="ECO:0000313" key="3">
    <source>
        <dbReference type="Proteomes" id="UP000574390"/>
    </source>
</evidence>
<sequence>MAENEFSRSNEVTSPSRQRSASSAATQSTGEDPLARLRAQLPEHDDRAKALLGSLQEIGDYVSKLDEAQQEAARLFRTELMAPTSCAINHDYSQACTLFVNQLNAIHESILDAQCELAGAVCFAEEMVDRNHDIQRRLLQRDRSNGQLKRCIMNVEELSQKASKHKGRDYDRQIVEALDKYHAAEREAETLDRCVTADLQALVEHQNTDYARVLAPFSRYLGVAASTEANTAYILAKKVPNILRSAVHEDLTSDRAPCVPKPNEDEEGVSAAGGTIDARLEETPDDECRRTASGTASQPSDSAEASGEVSASIDGQSAGTKLFD</sequence>
<dbReference type="Proteomes" id="UP000574390">
    <property type="component" value="Unassembled WGS sequence"/>
</dbReference>
<name>A0A7J6PUB0_PEROL</name>
<feature type="compositionally biased region" description="Polar residues" evidence="1">
    <location>
        <begin position="313"/>
        <end position="324"/>
    </location>
</feature>
<comment type="caution">
    <text evidence="2">The sequence shown here is derived from an EMBL/GenBank/DDBJ whole genome shotgun (WGS) entry which is preliminary data.</text>
</comment>
<proteinExistence type="predicted"/>
<feature type="compositionally biased region" description="Low complexity" evidence="1">
    <location>
        <begin position="13"/>
        <end position="29"/>
    </location>
</feature>
<feature type="compositionally biased region" description="Basic and acidic residues" evidence="1">
    <location>
        <begin position="278"/>
        <end position="290"/>
    </location>
</feature>
<accession>A0A7J6PUB0</accession>
<gene>
    <name evidence="2" type="ORF">FOZ62_006249</name>
</gene>